<evidence type="ECO:0008006" key="3">
    <source>
        <dbReference type="Google" id="ProtNLM"/>
    </source>
</evidence>
<protein>
    <recommendedName>
        <fullName evidence="3">C_GCAxxG_C_C family protein</fullName>
    </recommendedName>
</protein>
<dbReference type="InterPro" id="IPR010181">
    <property type="entry name" value="CGCAxxGCC_motif"/>
</dbReference>
<sequence length="152" mass="15861">MIDRTSLRMMQLAGQGYCCSQILILLALEGMGRENPDLVRAMAGLCHGMGDCDGPCGVLTGGVCLLGMYSGKGTDDDVADDRLPLMLESFRDWFAGAVAGYGGISCGSIAGGDCRTPDPSRCGTLLSGAYARIMEILVENGMDPMTGKGDHA</sequence>
<accession>A0A7J0BPX0</accession>
<comment type="caution">
    <text evidence="1">The sequence shown here is derived from an EMBL/GenBank/DDBJ whole genome shotgun (WGS) entry which is preliminary data.</text>
</comment>
<dbReference type="RefSeq" id="WP_174406805.1">
    <property type="nucleotide sequence ID" value="NZ_BLVO01000016.1"/>
</dbReference>
<organism evidence="1 2">
    <name type="scientific">Desulfovibrio subterraneus</name>
    <dbReference type="NCBI Taxonomy" id="2718620"/>
    <lineage>
        <taxon>Bacteria</taxon>
        <taxon>Pseudomonadati</taxon>
        <taxon>Thermodesulfobacteriota</taxon>
        <taxon>Desulfovibrionia</taxon>
        <taxon>Desulfovibrionales</taxon>
        <taxon>Desulfovibrionaceae</taxon>
        <taxon>Desulfovibrio</taxon>
    </lineage>
</organism>
<dbReference type="NCBIfam" id="NF045669">
    <property type="entry name" value="DVU1555_fam_CGA"/>
    <property type="match status" value="1"/>
</dbReference>
<reference evidence="1 2" key="1">
    <citation type="submission" date="2020-05" db="EMBL/GenBank/DDBJ databases">
        <title>Draft genome sequence of Desulfovibrio sp. strain HN2T.</title>
        <authorList>
            <person name="Ueno A."/>
            <person name="Tamazawa S."/>
            <person name="Tamamura S."/>
            <person name="Murakami T."/>
            <person name="Kiyama T."/>
            <person name="Inomata H."/>
            <person name="Amano Y."/>
            <person name="Miyakawa K."/>
            <person name="Tamaki H."/>
            <person name="Naganuma T."/>
            <person name="Kaneko K."/>
        </authorList>
    </citation>
    <scope>NUCLEOTIDE SEQUENCE [LARGE SCALE GENOMIC DNA]</scope>
    <source>
        <strain evidence="1 2">HN2</strain>
    </source>
</reference>
<gene>
    <name evidence="1" type="ORF">DSM101010T_35500</name>
</gene>
<dbReference type="EMBL" id="BLVO01000016">
    <property type="protein sequence ID" value="GFM35185.1"/>
    <property type="molecule type" value="Genomic_DNA"/>
</dbReference>
<dbReference type="Proteomes" id="UP000503840">
    <property type="component" value="Unassembled WGS sequence"/>
</dbReference>
<dbReference type="Pfam" id="PF09719">
    <property type="entry name" value="C_GCAxxG_C_C"/>
    <property type="match status" value="1"/>
</dbReference>
<evidence type="ECO:0000313" key="1">
    <source>
        <dbReference type="EMBL" id="GFM35185.1"/>
    </source>
</evidence>
<evidence type="ECO:0000313" key="2">
    <source>
        <dbReference type="Proteomes" id="UP000503840"/>
    </source>
</evidence>
<keyword evidence="2" id="KW-1185">Reference proteome</keyword>
<name>A0A7J0BPX0_9BACT</name>
<dbReference type="AlphaFoldDB" id="A0A7J0BPX0"/>
<proteinExistence type="predicted"/>